<dbReference type="PANTHER" id="PTHR34820:SF4">
    <property type="entry name" value="INNER MEMBRANE PROTEIN YEBZ"/>
    <property type="match status" value="1"/>
</dbReference>
<evidence type="ECO:0000256" key="5">
    <source>
        <dbReference type="ARBA" id="ARBA00023136"/>
    </source>
</evidence>
<feature type="transmembrane region" description="Helical" evidence="6">
    <location>
        <begin position="47"/>
        <end position="68"/>
    </location>
</feature>
<evidence type="ECO:0000256" key="2">
    <source>
        <dbReference type="ARBA" id="ARBA00022475"/>
    </source>
</evidence>
<protein>
    <submittedName>
        <fullName evidence="8">Copper resistance protein D</fullName>
    </submittedName>
</protein>
<dbReference type="PANTHER" id="PTHR34820">
    <property type="entry name" value="INNER MEMBRANE PROTEIN YEBZ"/>
    <property type="match status" value="1"/>
</dbReference>
<feature type="transmembrane region" description="Helical" evidence="6">
    <location>
        <begin position="269"/>
        <end position="288"/>
    </location>
</feature>
<dbReference type="EMBL" id="JBIYDN010000025">
    <property type="protein sequence ID" value="MFK4446384.1"/>
    <property type="molecule type" value="Genomic_DNA"/>
</dbReference>
<dbReference type="RefSeq" id="WP_404611290.1">
    <property type="nucleotide sequence ID" value="NZ_JBIYDN010000025.1"/>
</dbReference>
<evidence type="ECO:0000313" key="9">
    <source>
        <dbReference type="Proteomes" id="UP001620514"/>
    </source>
</evidence>
<dbReference type="Proteomes" id="UP001620514">
    <property type="component" value="Unassembled WGS sequence"/>
</dbReference>
<comment type="caution">
    <text evidence="8">The sequence shown here is derived from an EMBL/GenBank/DDBJ whole genome shotgun (WGS) entry which is preliminary data.</text>
</comment>
<keyword evidence="5 6" id="KW-0472">Membrane</keyword>
<comment type="subcellular location">
    <subcellularLocation>
        <location evidence="1">Cell membrane</location>
        <topology evidence="1">Multi-pass membrane protein</topology>
    </subcellularLocation>
</comment>
<accession>A0ABW8MSP8</accession>
<evidence type="ECO:0000256" key="1">
    <source>
        <dbReference type="ARBA" id="ARBA00004651"/>
    </source>
</evidence>
<evidence type="ECO:0000256" key="3">
    <source>
        <dbReference type="ARBA" id="ARBA00022692"/>
    </source>
</evidence>
<evidence type="ECO:0000313" key="8">
    <source>
        <dbReference type="EMBL" id="MFK4446384.1"/>
    </source>
</evidence>
<feature type="transmembrane region" description="Helical" evidence="6">
    <location>
        <begin position="88"/>
        <end position="107"/>
    </location>
</feature>
<dbReference type="Pfam" id="PF05425">
    <property type="entry name" value="CopD"/>
    <property type="match status" value="1"/>
</dbReference>
<feature type="transmembrane region" description="Helical" evidence="6">
    <location>
        <begin position="191"/>
        <end position="211"/>
    </location>
</feature>
<feature type="transmembrane region" description="Helical" evidence="6">
    <location>
        <begin position="119"/>
        <end position="138"/>
    </location>
</feature>
<evidence type="ECO:0000256" key="4">
    <source>
        <dbReference type="ARBA" id="ARBA00022989"/>
    </source>
</evidence>
<keyword evidence="3 6" id="KW-0812">Transmembrane</keyword>
<feature type="transmembrane region" description="Helical" evidence="6">
    <location>
        <begin position="150"/>
        <end position="171"/>
    </location>
</feature>
<gene>
    <name evidence="8" type="ORF">ABH943_006416</name>
</gene>
<name>A0ABW8MSP8_9BURK</name>
<keyword evidence="4 6" id="KW-1133">Transmembrane helix</keyword>
<dbReference type="InterPro" id="IPR008457">
    <property type="entry name" value="Cu-R_CopD_dom"/>
</dbReference>
<organism evidence="8 9">
    <name type="scientific">Caballeronia udeis</name>
    <dbReference type="NCBI Taxonomy" id="1232866"/>
    <lineage>
        <taxon>Bacteria</taxon>
        <taxon>Pseudomonadati</taxon>
        <taxon>Pseudomonadota</taxon>
        <taxon>Betaproteobacteria</taxon>
        <taxon>Burkholderiales</taxon>
        <taxon>Burkholderiaceae</taxon>
        <taxon>Caballeronia</taxon>
    </lineage>
</organism>
<sequence length="293" mass="30623">MQHTFDSPVIAQMVLAAGADIAFAIAVGSALLAVGGAVRLRAMRTTLVVWLVLQGLYLPLQASVMSGMTLGDALPAIPLVITKSHFGLMWTIGTAAGFTALIAAFALRPATKKSTWTSLLMTGLIVVALAHAASTHAADAGNFSVAELVHFIHLLATAGWAGVVIAAAWPLRRTFTVTPNAVAHITRLSNVATLTFLFAIGTGLMNAYRGLGGSLVPLTNSLWGQLLQAKVLIAIVVITIGAINRFAFMKRIRMGDSRALPVFMRLVKVEAVLMLIVLMAAAVLGHSIPAAAG</sequence>
<proteinExistence type="predicted"/>
<keyword evidence="9" id="KW-1185">Reference proteome</keyword>
<reference evidence="8 9" key="1">
    <citation type="submission" date="2024-11" db="EMBL/GenBank/DDBJ databases">
        <title>Using genomics to understand microbial adaptation to soil warming.</title>
        <authorList>
            <person name="Deangelis K.M. PhD."/>
        </authorList>
    </citation>
    <scope>NUCLEOTIDE SEQUENCE [LARGE SCALE GENOMIC DNA]</scope>
    <source>
        <strain evidence="8 9">GAS97</strain>
    </source>
</reference>
<evidence type="ECO:0000256" key="6">
    <source>
        <dbReference type="SAM" id="Phobius"/>
    </source>
</evidence>
<feature type="domain" description="Copper resistance protein D" evidence="7">
    <location>
        <begin position="184"/>
        <end position="284"/>
    </location>
</feature>
<evidence type="ECO:0000259" key="7">
    <source>
        <dbReference type="Pfam" id="PF05425"/>
    </source>
</evidence>
<feature type="transmembrane region" description="Helical" evidence="6">
    <location>
        <begin position="12"/>
        <end position="35"/>
    </location>
</feature>
<keyword evidence="2" id="KW-1003">Cell membrane</keyword>
<feature type="transmembrane region" description="Helical" evidence="6">
    <location>
        <begin position="231"/>
        <end position="248"/>
    </location>
</feature>
<dbReference type="InterPro" id="IPR032694">
    <property type="entry name" value="CopC/D"/>
</dbReference>